<proteinExistence type="predicted"/>
<feature type="region of interest" description="Disordered" evidence="1">
    <location>
        <begin position="1"/>
        <end position="20"/>
    </location>
</feature>
<accession>A0A4P9VZA3</accession>
<dbReference type="Proteomes" id="UP000269721">
    <property type="component" value="Unassembled WGS sequence"/>
</dbReference>
<protein>
    <submittedName>
        <fullName evidence="2">Uncharacterized protein</fullName>
    </submittedName>
</protein>
<name>A0A4P9VZA3_9FUNG</name>
<evidence type="ECO:0000313" key="3">
    <source>
        <dbReference type="Proteomes" id="UP000269721"/>
    </source>
</evidence>
<dbReference type="EMBL" id="ML001602">
    <property type="protein sequence ID" value="RKO83146.1"/>
    <property type="molecule type" value="Genomic_DNA"/>
</dbReference>
<organism evidence="2 3">
    <name type="scientific">Blyttiomyces helicus</name>
    <dbReference type="NCBI Taxonomy" id="388810"/>
    <lineage>
        <taxon>Eukaryota</taxon>
        <taxon>Fungi</taxon>
        <taxon>Fungi incertae sedis</taxon>
        <taxon>Chytridiomycota</taxon>
        <taxon>Chytridiomycota incertae sedis</taxon>
        <taxon>Chytridiomycetes</taxon>
        <taxon>Chytridiomycetes incertae sedis</taxon>
        <taxon>Blyttiomyces</taxon>
    </lineage>
</organism>
<sequence length="271" mass="28984">MRHTPHLAMEIPPNHPGQTNPNPTPFAFISSLLSYSPPPPNFFGRNSYSSSYPSESGVSELSIGQRLRALAPSPGSSRPSNMTDGYLEKAPAVLKLPSALLPFPLPSQRFYSHHALIRPLAGSGGPTTNTSFPPSLPPPSLRGIQRLAQDRRQFPLFSALTSPSLSPLATPPPFLRNSTRAASICPHPSSIKVKVKNSHHHLLPQSTPTAMSTTSFSSAQSVTGQSLMTTDTPASTAGTEISSQFDHIELDKRSVIVAQRPGEGVNGRVTK</sequence>
<gene>
    <name evidence="2" type="ORF">BDK51DRAFT_37243</name>
</gene>
<keyword evidence="3" id="KW-1185">Reference proteome</keyword>
<reference evidence="3" key="1">
    <citation type="journal article" date="2018" name="Nat. Microbiol.">
        <title>Leveraging single-cell genomics to expand the fungal tree of life.</title>
        <authorList>
            <person name="Ahrendt S.R."/>
            <person name="Quandt C.A."/>
            <person name="Ciobanu D."/>
            <person name="Clum A."/>
            <person name="Salamov A."/>
            <person name="Andreopoulos B."/>
            <person name="Cheng J.F."/>
            <person name="Woyke T."/>
            <person name="Pelin A."/>
            <person name="Henrissat B."/>
            <person name="Reynolds N.K."/>
            <person name="Benny G.L."/>
            <person name="Smith M.E."/>
            <person name="James T.Y."/>
            <person name="Grigoriev I.V."/>
        </authorList>
    </citation>
    <scope>NUCLEOTIDE SEQUENCE [LARGE SCALE GENOMIC DNA]</scope>
</reference>
<dbReference type="AlphaFoldDB" id="A0A4P9VZA3"/>
<evidence type="ECO:0000313" key="2">
    <source>
        <dbReference type="EMBL" id="RKO83146.1"/>
    </source>
</evidence>
<evidence type="ECO:0000256" key="1">
    <source>
        <dbReference type="SAM" id="MobiDB-lite"/>
    </source>
</evidence>